<evidence type="ECO:0000313" key="1">
    <source>
        <dbReference type="EMBL" id="KQH88047.1"/>
    </source>
</evidence>
<keyword evidence="2" id="KW-1185">Reference proteome</keyword>
<evidence type="ECO:0000313" key="2">
    <source>
        <dbReference type="Proteomes" id="UP000051221"/>
    </source>
</evidence>
<dbReference type="Proteomes" id="UP000051221">
    <property type="component" value="Unassembled WGS sequence"/>
</dbReference>
<dbReference type="GeneID" id="50537828"/>
<protein>
    <recommendedName>
        <fullName evidence="3">Transcription initiation factor TFIIIB</fullName>
    </recommendedName>
</protein>
<dbReference type="RefSeq" id="WP_038151933.1">
    <property type="nucleotide sequence ID" value="NZ_CABLCD010000014.1"/>
</dbReference>
<name>A0A0Q2N8C4_VIBFU</name>
<comment type="caution">
    <text evidence="1">The sequence shown here is derived from an EMBL/GenBank/DDBJ whole genome shotgun (WGS) entry which is preliminary data.</text>
</comment>
<reference evidence="1 2" key="1">
    <citation type="submission" date="2015-08" db="EMBL/GenBank/DDBJ databases">
        <title>Antibacterial properties of a collection of Vibrionaceae strains.</title>
        <authorList>
            <person name="Giubergia S."/>
        </authorList>
    </citation>
    <scope>NUCLEOTIDE SEQUENCE [LARGE SCALE GENOMIC DNA]</scope>
    <source>
        <strain evidence="1 2">S0821</strain>
    </source>
</reference>
<evidence type="ECO:0008006" key="3">
    <source>
        <dbReference type="Google" id="ProtNLM"/>
    </source>
</evidence>
<dbReference type="EMBL" id="LKHS01000001">
    <property type="protein sequence ID" value="KQH88047.1"/>
    <property type="molecule type" value="Genomic_DNA"/>
</dbReference>
<organism evidence="1 2">
    <name type="scientific">Vibrio furnissii</name>
    <dbReference type="NCBI Taxonomy" id="29494"/>
    <lineage>
        <taxon>Bacteria</taxon>
        <taxon>Pseudomonadati</taxon>
        <taxon>Pseudomonadota</taxon>
        <taxon>Gammaproteobacteria</taxon>
        <taxon>Vibrionales</taxon>
        <taxon>Vibrionaceae</taxon>
        <taxon>Vibrio</taxon>
    </lineage>
</organism>
<proteinExistence type="predicted"/>
<accession>A0A0Q2N8C4</accession>
<dbReference type="AlphaFoldDB" id="A0A0Q2N8C4"/>
<sequence>MTKSNHTDALSLDCCPLCQHDEYLMSEDGEKFICGQCGFKTDHLKSIQLQLMLLHHSSALHRTHSLRPTMH</sequence>
<dbReference type="InParanoid" id="A0A0Q2N8C4"/>
<gene>
    <name evidence="1" type="ORF">AMR76_01815</name>
</gene>